<sequence length="118" mass="13897">MKIKNLVNELIKKYETRDPFILAKAKGIRICKENLGNLYGYSSTYKREMSIHINSNYSEEIQKLVCAHELAYLLMYPKETCHIVFDLSTSNNSDFEKYIKIFMNHLLVSDYILEKYNG</sequence>
<accession>A0AAN5NCB2</accession>
<evidence type="ECO:0000313" key="2">
    <source>
        <dbReference type="EMBL" id="HAT4299755.1"/>
    </source>
</evidence>
<comment type="caution">
    <text evidence="2">The sequence shown here is derived from an EMBL/GenBank/DDBJ whole genome shotgun (WGS) entry which is preliminary data.</text>
</comment>
<dbReference type="Gene3D" id="1.10.10.2910">
    <property type="match status" value="1"/>
</dbReference>
<evidence type="ECO:0000259" key="1">
    <source>
        <dbReference type="Pfam" id="PF06114"/>
    </source>
</evidence>
<protein>
    <submittedName>
        <fullName evidence="2">ImmA/IrrE family metallo-endopeptidase</fullName>
    </submittedName>
</protein>
<dbReference type="Proteomes" id="UP000855421">
    <property type="component" value="Unassembled WGS sequence"/>
</dbReference>
<evidence type="ECO:0000313" key="3">
    <source>
        <dbReference type="Proteomes" id="UP000855421"/>
    </source>
</evidence>
<name>A0AAN5NCB2_CLOPF</name>
<dbReference type="Pfam" id="PF06114">
    <property type="entry name" value="Peptidase_M78"/>
    <property type="match status" value="1"/>
</dbReference>
<dbReference type="InterPro" id="IPR010359">
    <property type="entry name" value="IrrE_HExxH"/>
</dbReference>
<reference evidence="2" key="2">
    <citation type="submission" date="2020-07" db="EMBL/GenBank/DDBJ databases">
        <authorList>
            <consortium name="NCBI Pathogen Detection Project"/>
        </authorList>
    </citation>
    <scope>NUCLEOTIDE SEQUENCE</scope>
    <source>
        <strain evidence="2">C25</strain>
    </source>
</reference>
<gene>
    <name evidence="2" type="ORF">I9063_003179</name>
</gene>
<dbReference type="RefSeq" id="WP_110020870.1">
    <property type="nucleotide sequence ID" value="NZ_CABHIO010000023.1"/>
</dbReference>
<organism evidence="2 3">
    <name type="scientific">Clostridium perfringens</name>
    <dbReference type="NCBI Taxonomy" id="1502"/>
    <lineage>
        <taxon>Bacteria</taxon>
        <taxon>Bacillati</taxon>
        <taxon>Bacillota</taxon>
        <taxon>Clostridia</taxon>
        <taxon>Eubacteriales</taxon>
        <taxon>Clostridiaceae</taxon>
        <taxon>Clostridium</taxon>
    </lineage>
</organism>
<dbReference type="EMBL" id="DACTBT010000041">
    <property type="protein sequence ID" value="HAT4299755.1"/>
    <property type="molecule type" value="Genomic_DNA"/>
</dbReference>
<feature type="domain" description="IrrE N-terminal-like" evidence="1">
    <location>
        <begin position="23"/>
        <end position="112"/>
    </location>
</feature>
<reference evidence="2" key="1">
    <citation type="journal article" date="2018" name="Genome Biol.">
        <title>SKESA: strategic k-mer extension for scrupulous assemblies.</title>
        <authorList>
            <person name="Souvorov A."/>
            <person name="Agarwala R."/>
            <person name="Lipman D.J."/>
        </authorList>
    </citation>
    <scope>NUCLEOTIDE SEQUENCE</scope>
    <source>
        <strain evidence="2">C25</strain>
    </source>
</reference>
<dbReference type="AlphaFoldDB" id="A0AAN5NCB2"/>
<proteinExistence type="predicted"/>